<dbReference type="FunCoup" id="F2UBJ8">
    <property type="interactions" value="1115"/>
</dbReference>
<feature type="region of interest" description="Disordered" evidence="1">
    <location>
        <begin position="581"/>
        <end position="605"/>
    </location>
</feature>
<proteinExistence type="predicted"/>
<dbReference type="GeneID" id="16074004"/>
<keyword evidence="2" id="KW-1133">Transmembrane helix</keyword>
<evidence type="ECO:0000313" key="5">
    <source>
        <dbReference type="Proteomes" id="UP000007799"/>
    </source>
</evidence>
<feature type="transmembrane region" description="Helical" evidence="2">
    <location>
        <begin position="495"/>
        <end position="515"/>
    </location>
</feature>
<dbReference type="Pfam" id="PF19316">
    <property type="entry name" value="PIGO_PIGG"/>
    <property type="match status" value="1"/>
</dbReference>
<feature type="transmembrane region" description="Helical" evidence="2">
    <location>
        <begin position="232"/>
        <end position="252"/>
    </location>
</feature>
<dbReference type="GO" id="GO:0005789">
    <property type="term" value="C:endoplasmic reticulum membrane"/>
    <property type="evidence" value="ECO:0007669"/>
    <property type="project" value="TreeGrafter"/>
</dbReference>
<dbReference type="InterPro" id="IPR045687">
    <property type="entry name" value="PIGG/GPI7_C"/>
</dbReference>
<feature type="transmembrane region" description="Helical" evidence="2">
    <location>
        <begin position="458"/>
        <end position="475"/>
    </location>
</feature>
<dbReference type="InParanoid" id="F2UBJ8"/>
<dbReference type="InterPro" id="IPR039524">
    <property type="entry name" value="PIGO/GPI13"/>
</dbReference>
<dbReference type="PANTHER" id="PTHR23071:SF1">
    <property type="entry name" value="GPI ETHANOLAMINE PHOSPHATE TRANSFERASE 3"/>
    <property type="match status" value="1"/>
</dbReference>
<feature type="domain" description="GPI ethanolamine phosphate transferase 2 C-terminal" evidence="3">
    <location>
        <begin position="618"/>
        <end position="765"/>
    </location>
</feature>
<dbReference type="OrthoDB" id="272139at2759"/>
<protein>
    <recommendedName>
        <fullName evidence="3">GPI ethanolamine phosphate transferase 2 C-terminal domain-containing protein</fullName>
    </recommendedName>
</protein>
<keyword evidence="2" id="KW-0812">Transmembrane</keyword>
<dbReference type="AlphaFoldDB" id="F2UBJ8"/>
<dbReference type="GO" id="GO:0051377">
    <property type="term" value="F:mannose-ethanolamine phosphotransferase activity"/>
    <property type="evidence" value="ECO:0007669"/>
    <property type="project" value="TreeGrafter"/>
</dbReference>
<keyword evidence="5" id="KW-1185">Reference proteome</keyword>
<feature type="transmembrane region" description="Helical" evidence="2">
    <location>
        <begin position="761"/>
        <end position="782"/>
    </location>
</feature>
<dbReference type="PANTHER" id="PTHR23071">
    <property type="entry name" value="PHOSPHATIDYLINOSITOL GLYCAN"/>
    <property type="match status" value="1"/>
</dbReference>
<dbReference type="EMBL" id="GL832967">
    <property type="protein sequence ID" value="EGD73864.1"/>
    <property type="molecule type" value="Genomic_DNA"/>
</dbReference>
<keyword evidence="2" id="KW-0472">Membrane</keyword>
<feature type="compositionally biased region" description="Acidic residues" evidence="1">
    <location>
        <begin position="8"/>
        <end position="18"/>
    </location>
</feature>
<accession>F2UBJ8</accession>
<reference evidence="4" key="1">
    <citation type="submission" date="2009-08" db="EMBL/GenBank/DDBJ databases">
        <title>Annotation of Salpingoeca rosetta.</title>
        <authorList>
            <consortium name="The Broad Institute Genome Sequencing Platform"/>
            <person name="Russ C."/>
            <person name="Cuomo C."/>
            <person name="Burger G."/>
            <person name="Gray M.W."/>
            <person name="Holland P.W.H."/>
            <person name="King N."/>
            <person name="Lang F.B.F."/>
            <person name="Roger A.J."/>
            <person name="Ruiz-Trillo I."/>
            <person name="Young S.K."/>
            <person name="Zeng Q."/>
            <person name="Gargeya S."/>
            <person name="Alvarado L."/>
            <person name="Berlin A."/>
            <person name="Chapman S.B."/>
            <person name="Chen Z."/>
            <person name="Freedman E."/>
            <person name="Gellesch M."/>
            <person name="Goldberg J."/>
            <person name="Griggs A."/>
            <person name="Gujja S."/>
            <person name="Heilman E."/>
            <person name="Heiman D."/>
            <person name="Howarth C."/>
            <person name="Mehta T."/>
            <person name="Neiman D."/>
            <person name="Pearson M."/>
            <person name="Roberts A."/>
            <person name="Saif S."/>
            <person name="Shea T."/>
            <person name="Shenoy N."/>
            <person name="Sisk P."/>
            <person name="Stolte C."/>
            <person name="Sykes S."/>
            <person name="White J."/>
            <person name="Yandava C."/>
            <person name="Haas B."/>
            <person name="Nusbaum C."/>
            <person name="Birren B."/>
        </authorList>
    </citation>
    <scope>NUCLEOTIDE SEQUENCE [LARGE SCALE GENOMIC DNA]</scope>
    <source>
        <strain evidence="4">ATCC 50818</strain>
    </source>
</reference>
<feature type="transmembrane region" description="Helical" evidence="2">
    <location>
        <begin position="611"/>
        <end position="629"/>
    </location>
</feature>
<feature type="transmembrane region" description="Helical" evidence="2">
    <location>
        <begin position="527"/>
        <end position="546"/>
    </location>
</feature>
<feature type="compositionally biased region" description="Low complexity" evidence="1">
    <location>
        <begin position="596"/>
        <end position="605"/>
    </location>
</feature>
<feature type="transmembrane region" description="Helical" evidence="2">
    <location>
        <begin position="272"/>
        <end position="291"/>
    </location>
</feature>
<feature type="transmembrane region" description="Helical" evidence="2">
    <location>
        <begin position="360"/>
        <end position="383"/>
    </location>
</feature>
<dbReference type="GO" id="GO:0006506">
    <property type="term" value="P:GPI anchor biosynthetic process"/>
    <property type="evidence" value="ECO:0007669"/>
    <property type="project" value="InterPro"/>
</dbReference>
<feature type="transmembrane region" description="Helical" evidence="2">
    <location>
        <begin position="395"/>
        <end position="413"/>
    </location>
</feature>
<feature type="transmembrane region" description="Helical" evidence="2">
    <location>
        <begin position="716"/>
        <end position="741"/>
    </location>
</feature>
<evidence type="ECO:0000256" key="2">
    <source>
        <dbReference type="SAM" id="Phobius"/>
    </source>
</evidence>
<feature type="compositionally biased region" description="Basic and acidic residues" evidence="1">
    <location>
        <begin position="46"/>
        <end position="57"/>
    </location>
</feature>
<feature type="transmembrane region" description="Helical" evidence="2">
    <location>
        <begin position="203"/>
        <end position="226"/>
    </location>
</feature>
<sequence length="797" mass="85809">MAGGGDGTPDDTNDNDDDNDRHTAARMESSVDVAAASDNLNSSRSTTRDDDNDHRGDGDDVAWAAALLPVVEATRVNAHQIRMFLDTYINQHPDFNIGDGTALSALLSSGDEDFAMSLRSNTSAHHAAQHRVNAIQRYRQYTAAVQAACRRAWTQFNTPAMTAAVALQVLLAAAVLSTAVLADPAIVASVTAVNGSAGNGASLVPATIAFLVSGLAAFAADVVFGVADAFNLSLPVLIIGAAASACVPVMAWTHVRAAVKRKLLTSLDPWQAVFLMAMGLHSMASFSNSFVVYDDRVTPALAVLLIALRALQALRFNTNVIPIVTAAVVCCAAIRLSHVMRVCREEQEECAPLFSAEWEVSFGPSNLAVLVVVAVHSLVWWWLKAHENLHGVAWVRYRLLFAPMVLCMGMEWASEFLLGQSRSQPDTPTSSFLSSSPSPSHLLTARVPWLFEPGVRVLWPRIVLAITTATVCWCLTRGSMTAIQDKRDNQGGREVWVHGLPSRSTAVVAVVGAAVVDAAMVLVEARFVLGLALMLAAAAAYLWLIAEEEFARVTAAQAQSTRQPKYKVAVDRLRRNAVLIPSTPEAPTDMPPPPSSSSSSSSPSPLTSPRAADVCVWFLLTVVYFYFTGHQATLPTVRWTSGLVGLTEVHMGISGAFVWTATFTSAIVFALCLPLLITAVQMAMPRSLLQATGRWSGVEGDYWLFTSQLKHTQRRFVAASHVFAGLSIVRLAGAMAAALVLRRHLMVWKIFAPRLMFESGATVTVLVFLLVGALIMARLAVFGRAATRQITRITKQQ</sequence>
<gene>
    <name evidence="4" type="ORF">PTSG_05559</name>
</gene>
<dbReference type="eggNOG" id="KOG2126">
    <property type="taxonomic scope" value="Eukaryota"/>
</dbReference>
<evidence type="ECO:0000256" key="1">
    <source>
        <dbReference type="SAM" id="MobiDB-lite"/>
    </source>
</evidence>
<name>F2UBJ8_SALR5</name>
<feature type="transmembrane region" description="Helical" evidence="2">
    <location>
        <begin position="160"/>
        <end position="182"/>
    </location>
</feature>
<evidence type="ECO:0000259" key="3">
    <source>
        <dbReference type="Pfam" id="PF19316"/>
    </source>
</evidence>
<evidence type="ECO:0000313" key="4">
    <source>
        <dbReference type="EMBL" id="EGD73864.1"/>
    </source>
</evidence>
<dbReference type="Proteomes" id="UP000007799">
    <property type="component" value="Unassembled WGS sequence"/>
</dbReference>
<organism evidence="5">
    <name type="scientific">Salpingoeca rosetta (strain ATCC 50818 / BSB-021)</name>
    <dbReference type="NCBI Taxonomy" id="946362"/>
    <lineage>
        <taxon>Eukaryota</taxon>
        <taxon>Choanoflagellata</taxon>
        <taxon>Craspedida</taxon>
        <taxon>Salpingoecidae</taxon>
        <taxon>Salpingoeca</taxon>
    </lineage>
</organism>
<dbReference type="KEGG" id="sre:PTSG_05559"/>
<feature type="transmembrane region" description="Helical" evidence="2">
    <location>
        <begin position="649"/>
        <end position="677"/>
    </location>
</feature>
<dbReference type="STRING" id="946362.F2UBJ8"/>
<dbReference type="RefSeq" id="XP_004993427.1">
    <property type="nucleotide sequence ID" value="XM_004993370.1"/>
</dbReference>
<feature type="transmembrane region" description="Helical" evidence="2">
    <location>
        <begin position="321"/>
        <end position="340"/>
    </location>
</feature>
<feature type="region of interest" description="Disordered" evidence="1">
    <location>
        <begin position="1"/>
        <end position="57"/>
    </location>
</feature>